<feature type="compositionally biased region" description="Basic and acidic residues" evidence="1">
    <location>
        <begin position="164"/>
        <end position="191"/>
    </location>
</feature>
<dbReference type="Gramene" id="XM_028332584.1">
    <property type="protein sequence ID" value="XP_028188385.1"/>
    <property type="gene ID" value="LOC114374866"/>
</dbReference>
<organism evidence="2">
    <name type="scientific">Glycine soja</name>
    <name type="common">Wild soybean</name>
    <dbReference type="NCBI Taxonomy" id="3848"/>
    <lineage>
        <taxon>Eukaryota</taxon>
        <taxon>Viridiplantae</taxon>
        <taxon>Streptophyta</taxon>
        <taxon>Embryophyta</taxon>
        <taxon>Tracheophyta</taxon>
        <taxon>Spermatophyta</taxon>
        <taxon>Magnoliopsida</taxon>
        <taxon>eudicotyledons</taxon>
        <taxon>Gunneridae</taxon>
        <taxon>Pentapetalae</taxon>
        <taxon>rosids</taxon>
        <taxon>fabids</taxon>
        <taxon>Fabales</taxon>
        <taxon>Fabaceae</taxon>
        <taxon>Papilionoideae</taxon>
        <taxon>50 kb inversion clade</taxon>
        <taxon>NPAAA clade</taxon>
        <taxon>indigoferoid/millettioid clade</taxon>
        <taxon>Phaseoleae</taxon>
        <taxon>Glycine</taxon>
        <taxon>Glycine subgen. Soja</taxon>
    </lineage>
</organism>
<keyword evidence="4" id="KW-1185">Reference proteome</keyword>
<evidence type="ECO:0000313" key="4">
    <source>
        <dbReference type="Proteomes" id="UP000289340"/>
    </source>
</evidence>
<evidence type="ECO:0000313" key="3">
    <source>
        <dbReference type="EMBL" id="RZB77560.1"/>
    </source>
</evidence>
<feature type="compositionally biased region" description="Polar residues" evidence="1">
    <location>
        <begin position="62"/>
        <end position="84"/>
    </location>
</feature>
<evidence type="ECO:0008006" key="5">
    <source>
        <dbReference type="Google" id="ProtNLM"/>
    </source>
</evidence>
<name>A0A0B2P8S3_GLYSO</name>
<feature type="compositionally biased region" description="Basic and acidic residues" evidence="1">
    <location>
        <begin position="1"/>
        <end position="38"/>
    </location>
</feature>
<evidence type="ECO:0000256" key="1">
    <source>
        <dbReference type="SAM" id="MobiDB-lite"/>
    </source>
</evidence>
<dbReference type="AlphaFoldDB" id="A0A0B2P8S3"/>
<sequence length="249" mass="28921">MSGRHSDSDSKRCHSRFDSDPNKRYRRDEYGKEDRERVSSSTDVQNEALFAKHNKPNDPIQLPTSLSYFQHNEQGGTGQVGRSSGQRKERGRWKDTKKRFNINEREEKNHGREQRNEKSQAKLDDNTFQRRDGFTGRSRKRASFREKKIVADSGDANVAAVKSGQKEERNSNPQHLDRPEKHFADDKGEARRGRRYGGNDSYKGRDKFNGRQGYRPEKWKHDLYQEVNKDPIPENEDGQIAKLEALLAS</sequence>
<accession>A0A0B2P8S3</accession>
<dbReference type="EMBL" id="QZWG01000011">
    <property type="protein sequence ID" value="RZB77560.1"/>
    <property type="molecule type" value="Genomic_DNA"/>
</dbReference>
<feature type="region of interest" description="Disordered" evidence="1">
    <location>
        <begin position="1"/>
        <end position="217"/>
    </location>
</feature>
<evidence type="ECO:0000313" key="2">
    <source>
        <dbReference type="EMBL" id="KHN05601.1"/>
    </source>
</evidence>
<feature type="compositionally biased region" description="Basic and acidic residues" evidence="1">
    <location>
        <begin position="101"/>
        <end position="134"/>
    </location>
</feature>
<dbReference type="PANTHER" id="PTHR36364:SF1">
    <property type="entry name" value="OS03G0203000 PROTEIN"/>
    <property type="match status" value="1"/>
</dbReference>
<dbReference type="PANTHER" id="PTHR36364">
    <property type="entry name" value="OS03G0203000 PROTEIN"/>
    <property type="match status" value="1"/>
</dbReference>
<dbReference type="EMBL" id="KN668264">
    <property type="protein sequence ID" value="KHN05601.1"/>
    <property type="molecule type" value="Genomic_DNA"/>
</dbReference>
<feature type="compositionally biased region" description="Basic and acidic residues" evidence="1">
    <location>
        <begin position="202"/>
        <end position="217"/>
    </location>
</feature>
<gene>
    <name evidence="3" type="ORF">D0Y65_028557</name>
    <name evidence="2" type="ORF">glysoja_047046</name>
</gene>
<reference evidence="2" key="1">
    <citation type="submission" date="2014-07" db="EMBL/GenBank/DDBJ databases">
        <title>Identification of a novel salt tolerance gene in wild soybean by whole-genome sequencing.</title>
        <authorList>
            <person name="Lam H.-M."/>
            <person name="Qi X."/>
            <person name="Li M.-W."/>
            <person name="Liu X."/>
            <person name="Xie M."/>
            <person name="Ni M."/>
            <person name="Xu X."/>
        </authorList>
    </citation>
    <scope>NUCLEOTIDE SEQUENCE [LARGE SCALE GENOMIC DNA]</scope>
    <source>
        <tissue evidence="2">Root</tissue>
    </source>
</reference>
<dbReference type="Proteomes" id="UP000289340">
    <property type="component" value="Chromosome 11"/>
</dbReference>
<dbReference type="Proteomes" id="UP000053555">
    <property type="component" value="Unassembled WGS sequence"/>
</dbReference>
<proteinExistence type="predicted"/>
<protein>
    <recommendedName>
        <fullName evidence="5">Btz domain-containing protein</fullName>
    </recommendedName>
</protein>
<reference evidence="3 4" key="2">
    <citation type="submission" date="2018-09" db="EMBL/GenBank/DDBJ databases">
        <title>A high-quality reference genome of wild soybean provides a powerful tool to mine soybean genomes.</title>
        <authorList>
            <person name="Xie M."/>
            <person name="Chung C.Y.L."/>
            <person name="Li M.-W."/>
            <person name="Wong F.-L."/>
            <person name="Chan T.-F."/>
            <person name="Lam H.-M."/>
        </authorList>
    </citation>
    <scope>NUCLEOTIDE SEQUENCE [LARGE SCALE GENOMIC DNA]</scope>
    <source>
        <strain evidence="4">cv. W05</strain>
        <tissue evidence="3">Hypocotyl of etiolated seedlings</tissue>
    </source>
</reference>